<keyword evidence="4 5" id="KW-0269">Exonuclease</keyword>
<comment type="similarity">
    <text evidence="5 6">Belongs to the XseA family.</text>
</comment>
<evidence type="ECO:0000313" key="10">
    <source>
        <dbReference type="Proteomes" id="UP000001505"/>
    </source>
</evidence>
<dbReference type="GO" id="GO:0009318">
    <property type="term" value="C:exodeoxyribonuclease VII complex"/>
    <property type="evidence" value="ECO:0007669"/>
    <property type="project" value="UniProtKB-UniRule"/>
</dbReference>
<dbReference type="RefSeq" id="WP_013182226.1">
    <property type="nucleotide sequence ID" value="NC_014225.1"/>
</dbReference>
<accession>D6YWK2</accession>
<dbReference type="GO" id="GO:0005737">
    <property type="term" value="C:cytoplasm"/>
    <property type="evidence" value="ECO:0007669"/>
    <property type="project" value="UniProtKB-SubCell"/>
</dbReference>
<feature type="domain" description="OB-fold nucleic acid binding" evidence="8">
    <location>
        <begin position="12"/>
        <end position="104"/>
    </location>
</feature>
<evidence type="ECO:0000256" key="2">
    <source>
        <dbReference type="ARBA" id="ARBA00022722"/>
    </source>
</evidence>
<gene>
    <name evidence="5 9" type="primary">xseA</name>
    <name evidence="9" type="ordered locus">wcw_1156</name>
</gene>
<evidence type="ECO:0000313" key="9">
    <source>
        <dbReference type="EMBL" id="ADI38513.1"/>
    </source>
</evidence>
<dbReference type="eggNOG" id="COG1570">
    <property type="taxonomic scope" value="Bacteria"/>
</dbReference>
<evidence type="ECO:0000256" key="1">
    <source>
        <dbReference type="ARBA" id="ARBA00022490"/>
    </source>
</evidence>
<name>D6YWK2_WADCW</name>
<comment type="function">
    <text evidence="5">Bidirectionally degrades single-stranded DNA into large acid-insoluble oligonucleotides, which are then degraded further into small acid-soluble oligonucleotides.</text>
</comment>
<dbReference type="Gene3D" id="2.40.50.1010">
    <property type="match status" value="1"/>
</dbReference>
<dbReference type="PANTHER" id="PTHR30008:SF0">
    <property type="entry name" value="EXODEOXYRIBONUCLEASE 7 LARGE SUBUNIT"/>
    <property type="match status" value="1"/>
</dbReference>
<dbReference type="STRING" id="716544.wcw_1156"/>
<organism evidence="9 10">
    <name type="scientific">Waddlia chondrophila (strain ATCC VR-1470 / WSU 86-1044)</name>
    <dbReference type="NCBI Taxonomy" id="716544"/>
    <lineage>
        <taxon>Bacteria</taxon>
        <taxon>Pseudomonadati</taxon>
        <taxon>Chlamydiota</taxon>
        <taxon>Chlamydiia</taxon>
        <taxon>Parachlamydiales</taxon>
        <taxon>Waddliaceae</taxon>
        <taxon>Waddlia</taxon>
    </lineage>
</organism>
<dbReference type="GO" id="GO:0003676">
    <property type="term" value="F:nucleic acid binding"/>
    <property type="evidence" value="ECO:0007669"/>
    <property type="project" value="InterPro"/>
</dbReference>
<proteinExistence type="inferred from homology"/>
<evidence type="ECO:0000259" key="7">
    <source>
        <dbReference type="Pfam" id="PF02601"/>
    </source>
</evidence>
<dbReference type="HOGENOM" id="CLU_023625_3_1_0"/>
<keyword evidence="2 5" id="KW-0540">Nuclease</keyword>
<dbReference type="KEGG" id="wch:wcw_1156"/>
<reference evidence="9 10" key="1">
    <citation type="journal article" date="2010" name="PLoS ONE">
        <title>The Waddlia genome: a window into chlamydial biology.</title>
        <authorList>
            <person name="Bertelli C."/>
            <person name="Collyn F."/>
            <person name="Croxatto A."/>
            <person name="Ruckert C."/>
            <person name="Polkinghorne A."/>
            <person name="Kebbi-Beghdadi C."/>
            <person name="Goesmann A."/>
            <person name="Vaughan L."/>
            <person name="Greub G."/>
        </authorList>
    </citation>
    <scope>NUCLEOTIDE SEQUENCE [LARGE SCALE GENOMIC DNA]</scope>
    <source>
        <strain evidence="10">ATCC VR-1470 / WSU 86-1044</strain>
    </source>
</reference>
<dbReference type="GO" id="GO:0006308">
    <property type="term" value="P:DNA catabolic process"/>
    <property type="evidence" value="ECO:0007669"/>
    <property type="project" value="UniProtKB-UniRule"/>
</dbReference>
<evidence type="ECO:0000256" key="3">
    <source>
        <dbReference type="ARBA" id="ARBA00022801"/>
    </source>
</evidence>
<dbReference type="Pfam" id="PF13742">
    <property type="entry name" value="tRNA_anti_2"/>
    <property type="match status" value="1"/>
</dbReference>
<keyword evidence="10" id="KW-1185">Reference proteome</keyword>
<dbReference type="InterPro" id="IPR020579">
    <property type="entry name" value="Exonuc_VII_lsu_C"/>
</dbReference>
<evidence type="ECO:0000259" key="8">
    <source>
        <dbReference type="Pfam" id="PF13742"/>
    </source>
</evidence>
<comment type="catalytic activity">
    <reaction evidence="5 6">
        <text>Exonucleolytic cleavage in either 5'- to 3'- or 3'- to 5'-direction to yield nucleoside 5'-phosphates.</text>
        <dbReference type="EC" id="3.1.11.6"/>
    </reaction>
</comment>
<dbReference type="AlphaFoldDB" id="D6YWK2"/>
<evidence type="ECO:0000256" key="4">
    <source>
        <dbReference type="ARBA" id="ARBA00022839"/>
    </source>
</evidence>
<sequence length="457" mass="50876">MTSKLSQDLPILTVSQLTNAIKHQLESTFPSIWLQGEVSNFKKHSSGHLYFSLKDGQAQISAVMFRGHVQSLKMIPKDGDQVVVYGGINVFAPSGKYQINVQTLRLAGVGELLLKLEELKKELHQRGWFSQEHKKPLPKFPKKIGIVTSPTGAAIRDMLNVLNRRHGGYHILLNPVKVQGEGAASEIARAIEQFNEHKMVDVIIVGRGGGSIEDLWAFNEEIVAKAIFESSIPIIGAVGHETDHCIAEYVADVRAPTPSAAAEIVGGEKAQQIEFLIQAQKQLTQNLRRQLRQWSTRLQQILKTPLMSSPYALIGPWLQSMDDARLNADRAIKHVIRNQKVVLKSRFQMLQSLKPTAKILHFRQRLESLTKQCDLNISGLLKQREERLKRVASALQSIDPKNLLKKGYSILFSKKTGSVITTIKAVNKGDTVKVLLSDGEALAHISHSISSNQSKRL</sequence>
<dbReference type="Proteomes" id="UP000001505">
    <property type="component" value="Chromosome"/>
</dbReference>
<dbReference type="GO" id="GO:0008855">
    <property type="term" value="F:exodeoxyribonuclease VII activity"/>
    <property type="evidence" value="ECO:0007669"/>
    <property type="project" value="UniProtKB-UniRule"/>
</dbReference>
<protein>
    <recommendedName>
        <fullName evidence="5">Exodeoxyribonuclease 7 large subunit</fullName>
        <ecNumber evidence="5">3.1.11.6</ecNumber>
    </recommendedName>
    <alternativeName>
        <fullName evidence="5">Exodeoxyribonuclease VII large subunit</fullName>
        <shortName evidence="5">Exonuclease VII large subunit</shortName>
    </alternativeName>
</protein>
<feature type="domain" description="Exonuclease VII large subunit C-terminal" evidence="7">
    <location>
        <begin position="128"/>
        <end position="442"/>
    </location>
</feature>
<evidence type="ECO:0000256" key="5">
    <source>
        <dbReference type="HAMAP-Rule" id="MF_00378"/>
    </source>
</evidence>
<dbReference type="EC" id="3.1.11.6" evidence="5"/>
<dbReference type="InterPro" id="IPR003753">
    <property type="entry name" value="Exonuc_VII_L"/>
</dbReference>
<keyword evidence="3 5" id="KW-0378">Hydrolase</keyword>
<comment type="subcellular location">
    <subcellularLocation>
        <location evidence="5 6">Cytoplasm</location>
    </subcellularLocation>
</comment>
<dbReference type="OrthoDB" id="9802795at2"/>
<dbReference type="CDD" id="cd04489">
    <property type="entry name" value="ExoVII_LU_OBF"/>
    <property type="match status" value="1"/>
</dbReference>
<dbReference type="PANTHER" id="PTHR30008">
    <property type="entry name" value="EXODEOXYRIBONUCLEASE 7 LARGE SUBUNIT"/>
    <property type="match status" value="1"/>
</dbReference>
<dbReference type="Pfam" id="PF02601">
    <property type="entry name" value="Exonuc_VII_L"/>
    <property type="match status" value="1"/>
</dbReference>
<dbReference type="EMBL" id="CP001928">
    <property type="protein sequence ID" value="ADI38513.1"/>
    <property type="molecule type" value="Genomic_DNA"/>
</dbReference>
<keyword evidence="1 5" id="KW-0963">Cytoplasm</keyword>
<evidence type="ECO:0000256" key="6">
    <source>
        <dbReference type="RuleBase" id="RU004355"/>
    </source>
</evidence>
<dbReference type="InterPro" id="IPR025824">
    <property type="entry name" value="OB-fold_nuc-bd_dom"/>
</dbReference>
<comment type="subunit">
    <text evidence="5">Heterooligomer composed of large and small subunits.</text>
</comment>
<dbReference type="NCBIfam" id="TIGR00237">
    <property type="entry name" value="xseA"/>
    <property type="match status" value="1"/>
</dbReference>
<dbReference type="HAMAP" id="MF_00378">
    <property type="entry name" value="Exonuc_7_L"/>
    <property type="match status" value="1"/>
</dbReference>